<comment type="caution">
    <text evidence="4">The sequence shown here is derived from an EMBL/GenBank/DDBJ whole genome shotgun (WGS) entry which is preliminary data.</text>
</comment>
<gene>
    <name evidence="4" type="ORF">COU11_02995</name>
</gene>
<dbReference type="PROSITE" id="PS51462">
    <property type="entry name" value="NUDIX"/>
    <property type="match status" value="1"/>
</dbReference>
<evidence type="ECO:0000313" key="4">
    <source>
        <dbReference type="EMBL" id="PIR86956.1"/>
    </source>
</evidence>
<dbReference type="Proteomes" id="UP000229526">
    <property type="component" value="Unassembled WGS sequence"/>
</dbReference>
<dbReference type="GO" id="GO:0016787">
    <property type="term" value="F:hydrolase activity"/>
    <property type="evidence" value="ECO:0007669"/>
    <property type="project" value="UniProtKB-KW"/>
</dbReference>
<reference evidence="5" key="1">
    <citation type="submission" date="2017-09" db="EMBL/GenBank/DDBJ databases">
        <title>Depth-based differentiation of microbial function through sediment-hosted aquifers and enrichment of novel symbionts in the deep terrestrial subsurface.</title>
        <authorList>
            <person name="Probst A.J."/>
            <person name="Ladd B."/>
            <person name="Jarett J.K."/>
            <person name="Geller-Mcgrath D.E."/>
            <person name="Sieber C.M.K."/>
            <person name="Emerson J.B."/>
            <person name="Anantharaman K."/>
            <person name="Thomas B.C."/>
            <person name="Malmstrom R."/>
            <person name="Stieglmeier M."/>
            <person name="Klingl A."/>
            <person name="Woyke T."/>
            <person name="Ryan C.M."/>
            <person name="Banfield J.F."/>
        </authorList>
    </citation>
    <scope>NUCLEOTIDE SEQUENCE [LARGE SCALE GENOMIC DNA]</scope>
</reference>
<evidence type="ECO:0000259" key="3">
    <source>
        <dbReference type="PROSITE" id="PS51462"/>
    </source>
</evidence>
<name>A0A2H0UMQ4_9BACT</name>
<protein>
    <submittedName>
        <fullName evidence="4">NUDIX hydrolase</fullName>
    </submittedName>
</protein>
<proteinExistence type="predicted"/>
<sequence>MAERFKIIPSVYLILDQDGKTLLAQRFNTGFEDGKYGLVSGHAEEKEAFRQALVREVKEEAGIQLRENDIKHVLTMHRDCGDHERADFFFTASAWQGEIKNMEPSKCDDLSWFAPDALPENTIPYIRHAIECYQKGITYTEFSW</sequence>
<dbReference type="SUPFAM" id="SSF55811">
    <property type="entry name" value="Nudix"/>
    <property type="match status" value="1"/>
</dbReference>
<comment type="cofactor">
    <cofactor evidence="1">
        <name>Mg(2+)</name>
        <dbReference type="ChEBI" id="CHEBI:18420"/>
    </cofactor>
</comment>
<dbReference type="InterPro" id="IPR015797">
    <property type="entry name" value="NUDIX_hydrolase-like_dom_sf"/>
</dbReference>
<dbReference type="Pfam" id="PF00293">
    <property type="entry name" value="NUDIX"/>
    <property type="match status" value="1"/>
</dbReference>
<dbReference type="EMBL" id="PFBD01000022">
    <property type="protein sequence ID" value="PIR86956.1"/>
    <property type="molecule type" value="Genomic_DNA"/>
</dbReference>
<dbReference type="InterPro" id="IPR020084">
    <property type="entry name" value="NUDIX_hydrolase_CS"/>
</dbReference>
<dbReference type="Gene3D" id="3.90.79.10">
    <property type="entry name" value="Nucleoside Triphosphate Pyrophosphohydrolase"/>
    <property type="match status" value="1"/>
</dbReference>
<evidence type="ECO:0000256" key="2">
    <source>
        <dbReference type="ARBA" id="ARBA00022801"/>
    </source>
</evidence>
<accession>A0A2H0UMQ4</accession>
<evidence type="ECO:0000256" key="1">
    <source>
        <dbReference type="ARBA" id="ARBA00001946"/>
    </source>
</evidence>
<dbReference type="PROSITE" id="PS00893">
    <property type="entry name" value="NUDIX_BOX"/>
    <property type="match status" value="1"/>
</dbReference>
<dbReference type="InterPro" id="IPR000086">
    <property type="entry name" value="NUDIX_hydrolase_dom"/>
</dbReference>
<organism evidence="4 5">
    <name type="scientific">Candidatus Harrisonbacteria bacterium CG10_big_fil_rev_8_21_14_0_10_49_15</name>
    <dbReference type="NCBI Taxonomy" id="1974587"/>
    <lineage>
        <taxon>Bacteria</taxon>
        <taxon>Candidatus Harrisoniibacteriota</taxon>
    </lineage>
</organism>
<feature type="domain" description="Nudix hydrolase" evidence="3">
    <location>
        <begin position="5"/>
        <end position="138"/>
    </location>
</feature>
<evidence type="ECO:0000313" key="5">
    <source>
        <dbReference type="Proteomes" id="UP000229526"/>
    </source>
</evidence>
<dbReference type="AlphaFoldDB" id="A0A2H0UMQ4"/>
<keyword evidence="2 4" id="KW-0378">Hydrolase</keyword>
<dbReference type="PANTHER" id="PTHR43046">
    <property type="entry name" value="GDP-MANNOSE MANNOSYL HYDROLASE"/>
    <property type="match status" value="1"/>
</dbReference>
<dbReference type="PANTHER" id="PTHR43046:SF16">
    <property type="entry name" value="ADP-RIBOSE PYROPHOSPHATASE YJHB-RELATED"/>
    <property type="match status" value="1"/>
</dbReference>
<dbReference type="CDD" id="cd04683">
    <property type="entry name" value="NUDIX_Hydrolase"/>
    <property type="match status" value="1"/>
</dbReference>